<reference evidence="2 3" key="1">
    <citation type="journal article" date="2016" name="Nat. Commun.">
        <title>Thousands of microbial genomes shed light on interconnected biogeochemical processes in an aquifer system.</title>
        <authorList>
            <person name="Anantharaman K."/>
            <person name="Brown C.T."/>
            <person name="Hug L.A."/>
            <person name="Sharon I."/>
            <person name="Castelle C.J."/>
            <person name="Probst A.J."/>
            <person name="Thomas B.C."/>
            <person name="Singh A."/>
            <person name="Wilkins M.J."/>
            <person name="Karaoz U."/>
            <person name="Brodie E.L."/>
            <person name="Williams K.H."/>
            <person name="Hubbard S.S."/>
            <person name="Banfield J.F."/>
        </authorList>
    </citation>
    <scope>NUCLEOTIDE SEQUENCE [LARGE SCALE GENOMIC DNA]</scope>
</reference>
<evidence type="ECO:0000313" key="3">
    <source>
        <dbReference type="Proteomes" id="UP000178086"/>
    </source>
</evidence>
<keyword evidence="1" id="KW-1133">Transmembrane helix</keyword>
<gene>
    <name evidence="2" type="ORF">A2074_06670</name>
</gene>
<keyword evidence="1" id="KW-0472">Membrane</keyword>
<evidence type="ECO:0000256" key="1">
    <source>
        <dbReference type="SAM" id="Phobius"/>
    </source>
</evidence>
<comment type="caution">
    <text evidence="2">The sequence shown here is derived from an EMBL/GenBank/DDBJ whole genome shotgun (WGS) entry which is preliminary data.</text>
</comment>
<feature type="transmembrane region" description="Helical" evidence="1">
    <location>
        <begin position="44"/>
        <end position="66"/>
    </location>
</feature>
<keyword evidence="1" id="KW-0812">Transmembrane</keyword>
<organism evidence="2 3">
    <name type="scientific">Candidatus Aquicultor primus</name>
    <dbReference type="NCBI Taxonomy" id="1797195"/>
    <lineage>
        <taxon>Bacteria</taxon>
        <taxon>Bacillati</taxon>
        <taxon>Actinomycetota</taxon>
        <taxon>Candidatus Aquicultoria</taxon>
        <taxon>Candidatus Aquicultorales</taxon>
        <taxon>Candidatus Aquicultoraceae</taxon>
        <taxon>Candidatus Aquicultor</taxon>
    </lineage>
</organism>
<sequence>MTPQNRQRPSARHRGPFEIREILLYGLPFWIAAPIIGWDVDGWLGLKSSLVGLLVLGVYAAGTVIATEKSQKSSAGQAVAFAVGGFWVRLIGLWILVYLMSRILALNLLFLLLTVAIGFTVILAISVRKWLQS</sequence>
<dbReference type="AlphaFoldDB" id="A0A1F2UFQ0"/>
<protein>
    <submittedName>
        <fullName evidence="2">Uncharacterized protein</fullName>
    </submittedName>
</protein>
<feature type="transmembrane region" description="Helical" evidence="1">
    <location>
        <begin position="78"/>
        <end position="97"/>
    </location>
</feature>
<evidence type="ECO:0000313" key="2">
    <source>
        <dbReference type="EMBL" id="OFW31860.1"/>
    </source>
</evidence>
<feature type="transmembrane region" description="Helical" evidence="1">
    <location>
        <begin position="21"/>
        <end position="38"/>
    </location>
</feature>
<accession>A0A1F2UFQ0</accession>
<feature type="transmembrane region" description="Helical" evidence="1">
    <location>
        <begin position="103"/>
        <end position="127"/>
    </location>
</feature>
<name>A0A1F2UFQ0_9ACTN</name>
<dbReference type="EMBL" id="MELI01000110">
    <property type="protein sequence ID" value="OFW31860.1"/>
    <property type="molecule type" value="Genomic_DNA"/>
</dbReference>
<dbReference type="Proteomes" id="UP000178086">
    <property type="component" value="Unassembled WGS sequence"/>
</dbReference>
<proteinExistence type="predicted"/>